<protein>
    <submittedName>
        <fullName evidence="2">Uncharacterized protein</fullName>
    </submittedName>
</protein>
<evidence type="ECO:0000313" key="4">
    <source>
        <dbReference type="Proteomes" id="UP000663760"/>
    </source>
</evidence>
<reference evidence="2" key="1">
    <citation type="submission" date="2019-12" db="EMBL/GenBank/DDBJ databases">
        <authorList>
            <person name="Scholz U."/>
            <person name="Mascher M."/>
            <person name="Fiebig A."/>
        </authorList>
    </citation>
    <scope>NUCLEOTIDE SEQUENCE</scope>
</reference>
<gene>
    <name evidence="2" type="ORF">SI7747_06007267</name>
    <name evidence="3" type="ORF">SI8410_06007886</name>
</gene>
<keyword evidence="4" id="KW-1185">Reference proteome</keyword>
<evidence type="ECO:0000256" key="1">
    <source>
        <dbReference type="SAM" id="MobiDB-lite"/>
    </source>
</evidence>
<dbReference type="EMBL" id="LR743593">
    <property type="protein sequence ID" value="CAA2621153.1"/>
    <property type="molecule type" value="Genomic_DNA"/>
</dbReference>
<accession>A0A7I8ITD0</accession>
<evidence type="ECO:0000313" key="2">
    <source>
        <dbReference type="EMBL" id="CAA2621153.1"/>
    </source>
</evidence>
<feature type="region of interest" description="Disordered" evidence="1">
    <location>
        <begin position="37"/>
        <end position="67"/>
    </location>
</feature>
<dbReference type="AlphaFoldDB" id="A0A7I8ITD0"/>
<evidence type="ECO:0000313" key="3">
    <source>
        <dbReference type="EMBL" id="CAA7397221.1"/>
    </source>
</evidence>
<dbReference type="Proteomes" id="UP000663760">
    <property type="component" value="Chromosome 6"/>
</dbReference>
<proteinExistence type="predicted"/>
<sequence>MLSSRSRRTLDFIRHFLSSDLGRIGCEWEPSPPLHKLEVTEETPPSRVQPDQGARAKTKDHGFRYTT</sequence>
<feature type="compositionally biased region" description="Basic and acidic residues" evidence="1">
    <location>
        <begin position="57"/>
        <end position="67"/>
    </location>
</feature>
<name>A0A7I8ITD0_SPIIN</name>
<dbReference type="EMBL" id="LR746269">
    <property type="protein sequence ID" value="CAA7397221.1"/>
    <property type="molecule type" value="Genomic_DNA"/>
</dbReference>
<organism evidence="2">
    <name type="scientific">Spirodela intermedia</name>
    <name type="common">Intermediate duckweed</name>
    <dbReference type="NCBI Taxonomy" id="51605"/>
    <lineage>
        <taxon>Eukaryota</taxon>
        <taxon>Viridiplantae</taxon>
        <taxon>Streptophyta</taxon>
        <taxon>Embryophyta</taxon>
        <taxon>Tracheophyta</taxon>
        <taxon>Spermatophyta</taxon>
        <taxon>Magnoliopsida</taxon>
        <taxon>Liliopsida</taxon>
        <taxon>Araceae</taxon>
        <taxon>Lemnoideae</taxon>
        <taxon>Spirodela</taxon>
    </lineage>
</organism>